<sequence>MRILRQFDPTSNMGQIVDAAATINIGQKLNGRRYLIVLDNVWSRQVYTLIANHLPNQGAGSRIIITSRNSNLADQPDYTHKLDGLINEEAEELFLRRLVPQRQGSYSLDEYLPENLRGMSKKILDKCDRLPLAVAAIGSSLSNKPMSESVWKKFHDSLASEMASGSEHSIIGSILRPSFVDLPDNLKSCFLYFSIFPEDQPISRGRLIRSWLAEGFIEEKKGKTPEEVAETYLDELIRRSLVRVCTSEIDDRVKTCHVLRLYHEFIVPLSVNGNFVTVVDHKSKSISPGEKVRRLSFHEQFPTKLSEISDSKHVRTLFVFGHMDELTKDMISLRSRYIRKNTGSSTAVKVFDKFRLLKVLDLQEVPLQELPKKIGSFVLLKCLNLRRTRIETVPDSIAKLYLLETLDLKYTLVKELPKWIHKLKKLRHLLVSCGEAQGAKVSSAIGSLSSLQKMSLIVVDKDEDIVKLGNLVQLRKLGLADLEKKFGSKLCETIQKMENLSKFDVRAKTGEFLWLEQMETPPKNIQRLHLKGRLQRLPSWISLLSSLVKVVLKCSKLSSHQNPLEMLEGLSSLMELEMIDYYIGIKLVFKARSFKNLRKLHVEQFDELIEVVVEDMALSMLKRLTICKCKQLKPLTPRLSLGQLEELELYDMSDAFLSDIQRRIHQGELVDHIQEPVPSSSSTTERGISTEIRSYRHIS</sequence>
<evidence type="ECO:0000313" key="6">
    <source>
        <dbReference type="EMBL" id="PON47325.1"/>
    </source>
</evidence>
<evidence type="ECO:0000256" key="1">
    <source>
        <dbReference type="ARBA" id="ARBA00022737"/>
    </source>
</evidence>
<dbReference type="OrthoDB" id="1159692at2759"/>
<dbReference type="PRINTS" id="PR00364">
    <property type="entry name" value="DISEASERSIST"/>
</dbReference>
<feature type="domain" description="NB-ARC" evidence="3">
    <location>
        <begin position="18"/>
        <end position="97"/>
    </location>
</feature>
<dbReference type="AlphaFoldDB" id="A0A2P5BEV8"/>
<protein>
    <submittedName>
        <fullName evidence="6">NB-ARC domain, LRR domain containing protein</fullName>
    </submittedName>
</protein>
<dbReference type="Gene3D" id="1.10.10.10">
    <property type="entry name" value="Winged helix-like DNA-binding domain superfamily/Winged helix DNA-binding domain"/>
    <property type="match status" value="1"/>
</dbReference>
<dbReference type="Pfam" id="PF23559">
    <property type="entry name" value="WHD_DRP"/>
    <property type="match status" value="1"/>
</dbReference>
<gene>
    <name evidence="6" type="ORF">PanWU01x14_245040</name>
</gene>
<dbReference type="FunFam" id="1.10.10.10:FF:000322">
    <property type="entry name" value="Probable disease resistance protein At1g63360"/>
    <property type="match status" value="1"/>
</dbReference>
<keyword evidence="2" id="KW-0611">Plant defense</keyword>
<dbReference type="InterPro" id="IPR036388">
    <property type="entry name" value="WH-like_DNA-bd_sf"/>
</dbReference>
<evidence type="ECO:0000259" key="3">
    <source>
        <dbReference type="Pfam" id="PF00931"/>
    </source>
</evidence>
<reference evidence="7" key="1">
    <citation type="submission" date="2016-06" db="EMBL/GenBank/DDBJ databases">
        <title>Parallel loss of symbiosis genes in relatives of nitrogen-fixing non-legume Parasponia.</title>
        <authorList>
            <person name="Van Velzen R."/>
            <person name="Holmer R."/>
            <person name="Bu F."/>
            <person name="Rutten L."/>
            <person name="Van Zeijl A."/>
            <person name="Liu W."/>
            <person name="Santuari L."/>
            <person name="Cao Q."/>
            <person name="Sharma T."/>
            <person name="Shen D."/>
            <person name="Roswanjaya Y."/>
            <person name="Wardhani T."/>
            <person name="Kalhor M.S."/>
            <person name="Jansen J."/>
            <person name="Van den Hoogen J."/>
            <person name="Gungor B."/>
            <person name="Hartog M."/>
            <person name="Hontelez J."/>
            <person name="Verver J."/>
            <person name="Yang W.-C."/>
            <person name="Schijlen E."/>
            <person name="Repin R."/>
            <person name="Schilthuizen M."/>
            <person name="Schranz E."/>
            <person name="Heidstra R."/>
            <person name="Miyata K."/>
            <person name="Fedorova E."/>
            <person name="Kohlen W."/>
            <person name="Bisseling T."/>
            <person name="Smit S."/>
            <person name="Geurts R."/>
        </authorList>
    </citation>
    <scope>NUCLEOTIDE SEQUENCE [LARGE SCALE GENOMIC DNA]</scope>
    <source>
        <strain evidence="7">cv. WU1-14</strain>
    </source>
</reference>
<proteinExistence type="predicted"/>
<organism evidence="6 7">
    <name type="scientific">Parasponia andersonii</name>
    <name type="common">Sponia andersonii</name>
    <dbReference type="NCBI Taxonomy" id="3476"/>
    <lineage>
        <taxon>Eukaryota</taxon>
        <taxon>Viridiplantae</taxon>
        <taxon>Streptophyta</taxon>
        <taxon>Embryophyta</taxon>
        <taxon>Tracheophyta</taxon>
        <taxon>Spermatophyta</taxon>
        <taxon>Magnoliopsida</taxon>
        <taxon>eudicotyledons</taxon>
        <taxon>Gunneridae</taxon>
        <taxon>Pentapetalae</taxon>
        <taxon>rosids</taxon>
        <taxon>fabids</taxon>
        <taxon>Rosales</taxon>
        <taxon>Cannabaceae</taxon>
        <taxon>Parasponia</taxon>
    </lineage>
</organism>
<dbReference type="GO" id="GO:0098542">
    <property type="term" value="P:defense response to other organism"/>
    <property type="evidence" value="ECO:0007669"/>
    <property type="project" value="TreeGrafter"/>
</dbReference>
<accession>A0A2P5BEV8</accession>
<dbReference type="InterPro" id="IPR044974">
    <property type="entry name" value="Disease_R_plants"/>
</dbReference>
<evidence type="ECO:0000256" key="2">
    <source>
        <dbReference type="ARBA" id="ARBA00022821"/>
    </source>
</evidence>
<dbReference type="InterPro" id="IPR058922">
    <property type="entry name" value="WHD_DRP"/>
</dbReference>
<dbReference type="InterPro" id="IPR032675">
    <property type="entry name" value="LRR_dom_sf"/>
</dbReference>
<dbReference type="Gene3D" id="3.40.50.300">
    <property type="entry name" value="P-loop containing nucleotide triphosphate hydrolases"/>
    <property type="match status" value="1"/>
</dbReference>
<dbReference type="Pfam" id="PF23598">
    <property type="entry name" value="LRR_14"/>
    <property type="match status" value="1"/>
</dbReference>
<dbReference type="PANTHER" id="PTHR23155:SF1205">
    <property type="entry name" value="DISEASE RESISTANCE PROTEIN RPM1"/>
    <property type="match status" value="1"/>
</dbReference>
<dbReference type="InterPro" id="IPR002182">
    <property type="entry name" value="NB-ARC"/>
</dbReference>
<dbReference type="Gene3D" id="1.10.8.430">
    <property type="entry name" value="Helical domain of apoptotic protease-activating factors"/>
    <property type="match status" value="1"/>
</dbReference>
<name>A0A2P5BEV8_PARAD</name>
<dbReference type="InterPro" id="IPR042197">
    <property type="entry name" value="Apaf_helical"/>
</dbReference>
<dbReference type="SUPFAM" id="SSF52540">
    <property type="entry name" value="P-loop containing nucleoside triphosphate hydrolases"/>
    <property type="match status" value="1"/>
</dbReference>
<dbReference type="InterPro" id="IPR055414">
    <property type="entry name" value="LRR_R13L4/SHOC2-like"/>
</dbReference>
<comment type="caution">
    <text evidence="6">The sequence shown here is derived from an EMBL/GenBank/DDBJ whole genome shotgun (WGS) entry which is preliminary data.</text>
</comment>
<dbReference type="Pfam" id="PF00931">
    <property type="entry name" value="NB-ARC"/>
    <property type="match status" value="1"/>
</dbReference>
<feature type="domain" description="Disease resistance protein winged helix" evidence="4">
    <location>
        <begin position="195"/>
        <end position="266"/>
    </location>
</feature>
<keyword evidence="7" id="KW-1185">Reference proteome</keyword>
<feature type="domain" description="Disease resistance R13L4/SHOC-2-like LRR" evidence="5">
    <location>
        <begin position="334"/>
        <end position="648"/>
    </location>
</feature>
<evidence type="ECO:0000259" key="4">
    <source>
        <dbReference type="Pfam" id="PF23559"/>
    </source>
</evidence>
<dbReference type="InterPro" id="IPR027417">
    <property type="entry name" value="P-loop_NTPase"/>
</dbReference>
<keyword evidence="1" id="KW-0677">Repeat</keyword>
<evidence type="ECO:0000313" key="7">
    <source>
        <dbReference type="Proteomes" id="UP000237105"/>
    </source>
</evidence>
<dbReference type="SUPFAM" id="SSF52058">
    <property type="entry name" value="L domain-like"/>
    <property type="match status" value="1"/>
</dbReference>
<evidence type="ECO:0000259" key="5">
    <source>
        <dbReference type="Pfam" id="PF23598"/>
    </source>
</evidence>
<dbReference type="GO" id="GO:0043531">
    <property type="term" value="F:ADP binding"/>
    <property type="evidence" value="ECO:0007669"/>
    <property type="project" value="InterPro"/>
</dbReference>
<dbReference type="Proteomes" id="UP000237105">
    <property type="component" value="Unassembled WGS sequence"/>
</dbReference>
<dbReference type="EMBL" id="JXTB01000296">
    <property type="protein sequence ID" value="PON47325.1"/>
    <property type="molecule type" value="Genomic_DNA"/>
</dbReference>
<dbReference type="Gene3D" id="3.80.10.10">
    <property type="entry name" value="Ribonuclease Inhibitor"/>
    <property type="match status" value="1"/>
</dbReference>
<dbReference type="PANTHER" id="PTHR23155">
    <property type="entry name" value="DISEASE RESISTANCE PROTEIN RP"/>
    <property type="match status" value="1"/>
</dbReference>